<evidence type="ECO:0000256" key="1">
    <source>
        <dbReference type="ARBA" id="ARBA00001964"/>
    </source>
</evidence>
<dbReference type="Pfam" id="PF00456">
    <property type="entry name" value="Transketolase_N"/>
    <property type="match status" value="1"/>
</dbReference>
<keyword evidence="4 8" id="KW-0560">Oxidoreductase</keyword>
<dbReference type="EMBL" id="QDFT01000023">
    <property type="protein sequence ID" value="PVE70447.1"/>
    <property type="molecule type" value="Genomic_DNA"/>
</dbReference>
<dbReference type="InterPro" id="IPR029061">
    <property type="entry name" value="THDP-binding"/>
</dbReference>
<accession>A0A2T7WE03</accession>
<feature type="domain" description="Transketolase N-terminal" evidence="11">
    <location>
        <begin position="145"/>
        <end position="306"/>
    </location>
</feature>
<comment type="function">
    <text evidence="8">Component of the pyruvate dehydrogenase (PDH) complex, that catalyzes the overall conversion of pyruvate to acetyl-CoA and CO(2).</text>
</comment>
<dbReference type="InterPro" id="IPR004660">
    <property type="entry name" value="PDH_E1"/>
</dbReference>
<feature type="binding site" evidence="9">
    <location>
        <position position="271"/>
    </location>
    <ligand>
        <name>Mg(2+)</name>
        <dbReference type="ChEBI" id="CHEBI:18420"/>
    </ligand>
</feature>
<feature type="binding site" evidence="9">
    <location>
        <position position="269"/>
    </location>
    <ligand>
        <name>Mg(2+)</name>
        <dbReference type="ChEBI" id="CHEBI:18420"/>
    </ligand>
</feature>
<name>A0A2T7WE03_MICTE</name>
<evidence type="ECO:0000256" key="4">
    <source>
        <dbReference type="ARBA" id="ARBA00023002"/>
    </source>
</evidence>
<dbReference type="Proteomes" id="UP000244649">
    <property type="component" value="Unassembled WGS sequence"/>
</dbReference>
<dbReference type="GO" id="GO:0004739">
    <property type="term" value="F:pyruvate dehydrogenase (acetyl-transferring) activity"/>
    <property type="evidence" value="ECO:0007669"/>
    <property type="project" value="UniProtKB-EC"/>
</dbReference>
<keyword evidence="9" id="KW-0479">Metal-binding</keyword>
<keyword evidence="9" id="KW-0460">Magnesium</keyword>
<evidence type="ECO:0000256" key="2">
    <source>
        <dbReference type="ARBA" id="ARBA00012281"/>
    </source>
</evidence>
<dbReference type="PIRSF" id="PIRSF000156">
    <property type="entry name" value="Pyruvate_dh_E1"/>
    <property type="match status" value="1"/>
</dbReference>
<evidence type="ECO:0000256" key="3">
    <source>
        <dbReference type="ARBA" id="ARBA00017172"/>
    </source>
</evidence>
<comment type="caution">
    <text evidence="14">The sequence shown here is derived from an EMBL/GenBank/DDBJ whole genome shotgun (WGS) entry which is preliminary data.</text>
</comment>
<proteinExistence type="predicted"/>
<comment type="cofactor">
    <cofactor evidence="9">
        <name>Mg(2+)</name>
        <dbReference type="ChEBI" id="CHEBI:18420"/>
    </cofactor>
</comment>
<dbReference type="SUPFAM" id="SSF52518">
    <property type="entry name" value="Thiamin diphosphate-binding fold (THDP-binding)"/>
    <property type="match status" value="2"/>
</dbReference>
<dbReference type="InterPro" id="IPR055152">
    <property type="entry name" value="Transketolase-like_C_2"/>
</dbReference>
<evidence type="ECO:0000256" key="10">
    <source>
        <dbReference type="SAM" id="MobiDB-lite"/>
    </source>
</evidence>
<reference evidence="14 15" key="1">
    <citation type="submission" date="2018-04" db="EMBL/GenBank/DDBJ databases">
        <authorList>
            <person name="Go L.Y."/>
            <person name="Mitchell J.A."/>
        </authorList>
    </citation>
    <scope>NUCLEOTIDE SEQUENCE [LARGE SCALE GENOMIC DNA]</scope>
    <source>
        <strain evidence="14 15">TPD7010</strain>
    </source>
</reference>
<evidence type="ECO:0000256" key="6">
    <source>
        <dbReference type="ARBA" id="ARBA00023317"/>
    </source>
</evidence>
<comment type="catalytic activity">
    <reaction evidence="7 8">
        <text>N(6)-[(R)-lipoyl]-L-lysyl-[protein] + pyruvate + H(+) = N(6)-[(R)-S(8)-acetyldihydrolipoyl]-L-lysyl-[protein] + CO2</text>
        <dbReference type="Rhea" id="RHEA:19189"/>
        <dbReference type="Rhea" id="RHEA-COMP:10474"/>
        <dbReference type="Rhea" id="RHEA-COMP:10478"/>
        <dbReference type="ChEBI" id="CHEBI:15361"/>
        <dbReference type="ChEBI" id="CHEBI:15378"/>
        <dbReference type="ChEBI" id="CHEBI:16526"/>
        <dbReference type="ChEBI" id="CHEBI:83099"/>
        <dbReference type="ChEBI" id="CHEBI:83111"/>
        <dbReference type="EC" id="1.2.4.1"/>
    </reaction>
</comment>
<organism evidence="14 15">
    <name type="scientific">Microbacterium testaceum</name>
    <name type="common">Aureobacterium testaceum</name>
    <name type="synonym">Brevibacterium testaceum</name>
    <dbReference type="NCBI Taxonomy" id="2033"/>
    <lineage>
        <taxon>Bacteria</taxon>
        <taxon>Bacillati</taxon>
        <taxon>Actinomycetota</taxon>
        <taxon>Actinomycetes</taxon>
        <taxon>Micrococcales</taxon>
        <taxon>Microbacteriaceae</taxon>
        <taxon>Microbacterium</taxon>
    </lineage>
</organism>
<dbReference type="GO" id="GO:0000287">
    <property type="term" value="F:magnesium ion binding"/>
    <property type="evidence" value="ECO:0007669"/>
    <property type="project" value="UniProtKB-ARBA"/>
</dbReference>
<dbReference type="SUPFAM" id="SSF52922">
    <property type="entry name" value="TK C-terminal domain-like"/>
    <property type="match status" value="1"/>
</dbReference>
<keyword evidence="5 8" id="KW-0786">Thiamine pyrophosphate</keyword>
<evidence type="ECO:0000259" key="13">
    <source>
        <dbReference type="Pfam" id="PF22613"/>
    </source>
</evidence>
<evidence type="ECO:0000256" key="7">
    <source>
        <dbReference type="ARBA" id="ARBA00051231"/>
    </source>
</evidence>
<dbReference type="PANTHER" id="PTHR43825:SF3">
    <property type="entry name" value="PYRUVATE DEHYDROGENASE E1 COMPONENT"/>
    <property type="match status" value="1"/>
</dbReference>
<dbReference type="InterPro" id="IPR051157">
    <property type="entry name" value="PDH/Transketolase"/>
</dbReference>
<gene>
    <name evidence="14" type="primary">aceE</name>
    <name evidence="14" type="ORF">DC432_10170</name>
</gene>
<dbReference type="Pfam" id="PF22613">
    <property type="entry name" value="Transketolase_C_1"/>
    <property type="match status" value="1"/>
</dbReference>
<dbReference type="CDD" id="cd02017">
    <property type="entry name" value="TPP_E1_EcPDC_like"/>
    <property type="match status" value="1"/>
</dbReference>
<dbReference type="Pfam" id="PF17831">
    <property type="entry name" value="PDH_E1_M"/>
    <property type="match status" value="1"/>
</dbReference>
<dbReference type="EC" id="1.2.4.1" evidence="2 8"/>
<sequence length="908" mass="100805">MTVHDQDPYSQGPQDSDPEETGEWQESLRQLVQAKGPARAREIMLSLLKGSKELHLNVPMVPTTDYINTISQKNEPDFPGDEELERRYRKWIRWNAAVTVHRAQRPGIGVGGHISTYASSAALYEVGFNHFFRGLDDPSGGDQIFIQGHASPGAYARAFLEGRLTEAQLDGFRQEKSAAPNGIPSYPHPRLMPEFWQFPTVSMGLGPINAIYQAMSNKYLSNRGIKDVSDSHVWAYLGDGEMDEVESRGQLQVAANEGLDNLTFIINCNLQRLDGPVRGNGKIIQELESFFRGAGWNVIKVVWGREWDDLLARDTEGALLNLMNTTPDGDYQTYKAENGAYVRENFFGRDPRALELVKDYTDEQVWGLKRGGHDYRKVFAAFKAAKEHKGQPTVILAKTIKGYGLGPHFEGRNATHQMKKLTLDDLKSFRDAMDIPVTDAQLEENPYQPPYYNPGEQDETIKYMLERRRELGGFLPERRTTHVGLELPGDAAYALPKKGSGTQDVATTMAFVRLLKDLLRVKGFGHRIVPIIPDEARTFGMDAYFPTAKIYNPKGQHYTSVDRELLLAYKESPEGQIIHVGINEAGALAAFTAAGTAYATHGEPLIPVYVFYSMFGFQRTGDAQWAAGDQMARGFIIGATAGRTTLTGEGLQHADGHSQLLASTNPATVSYDPAYGYEIAHIVRSGIERMYGGEHPDPNVMYYMTVYNEPYIQPAEPEGVDVDGIVRGIHHISTGEGDGPRTQLLASGVGVPWALEAQRLLKDDWNVKADVWSVTSWSELRRDGLAADEHNFLHPDEEPRVAYLTDKLKEAEGPVVAVSDWMHAVQDQIRQWVPQNYWTLGADGFGFSDTRAAARRFFKIDGPSLAVRALQALAEEGKVDRAVVGQAIEKYRLHDVNAGTSGNAGGEA</sequence>
<feature type="binding site" evidence="9">
    <location>
        <position position="239"/>
    </location>
    <ligand>
        <name>Mg(2+)</name>
        <dbReference type="ChEBI" id="CHEBI:18420"/>
    </ligand>
</feature>
<dbReference type="RefSeq" id="WP_116537800.1">
    <property type="nucleotide sequence ID" value="NZ_JAQDQE010000013.1"/>
</dbReference>
<dbReference type="NCBIfam" id="TIGR00759">
    <property type="entry name" value="aceE"/>
    <property type="match status" value="1"/>
</dbReference>
<dbReference type="AlphaFoldDB" id="A0A2T7WE03"/>
<dbReference type="Gene3D" id="3.40.50.970">
    <property type="match status" value="2"/>
</dbReference>
<keyword evidence="6 8" id="KW-0670">Pyruvate</keyword>
<feature type="domain" description="Pyruvate dehydrogenase E1 component middle" evidence="12">
    <location>
        <begin position="490"/>
        <end position="714"/>
    </location>
</feature>
<evidence type="ECO:0000256" key="5">
    <source>
        <dbReference type="ARBA" id="ARBA00023052"/>
    </source>
</evidence>
<dbReference type="PANTHER" id="PTHR43825">
    <property type="entry name" value="PYRUVATE DEHYDROGENASE E1 COMPONENT"/>
    <property type="match status" value="1"/>
</dbReference>
<comment type="cofactor">
    <cofactor evidence="1 8">
        <name>thiamine diphosphate</name>
        <dbReference type="ChEBI" id="CHEBI:58937"/>
    </cofactor>
</comment>
<feature type="region of interest" description="Disordered" evidence="10">
    <location>
        <begin position="1"/>
        <end position="25"/>
    </location>
</feature>
<evidence type="ECO:0000259" key="11">
    <source>
        <dbReference type="Pfam" id="PF00456"/>
    </source>
</evidence>
<evidence type="ECO:0000313" key="14">
    <source>
        <dbReference type="EMBL" id="PVE70447.1"/>
    </source>
</evidence>
<evidence type="ECO:0000256" key="8">
    <source>
        <dbReference type="PIRNR" id="PIRNR000156"/>
    </source>
</evidence>
<dbReference type="InterPro" id="IPR009014">
    <property type="entry name" value="Transketo_C/PFOR_II"/>
</dbReference>
<dbReference type="Gene3D" id="3.40.50.920">
    <property type="match status" value="1"/>
</dbReference>
<dbReference type="InterPro" id="IPR041621">
    <property type="entry name" value="PDH_E1_M"/>
</dbReference>
<evidence type="ECO:0000313" key="15">
    <source>
        <dbReference type="Proteomes" id="UP000244649"/>
    </source>
</evidence>
<protein>
    <recommendedName>
        <fullName evidence="3 8">Pyruvate dehydrogenase E1 component</fullName>
        <ecNumber evidence="2 8">1.2.4.1</ecNumber>
    </recommendedName>
</protein>
<dbReference type="FunFam" id="3.40.50.970:FF:000011">
    <property type="entry name" value="Pyruvate dehydrogenase E1 component"/>
    <property type="match status" value="1"/>
</dbReference>
<evidence type="ECO:0000256" key="9">
    <source>
        <dbReference type="PIRSR" id="PIRSR000156-1"/>
    </source>
</evidence>
<dbReference type="InterPro" id="IPR035807">
    <property type="entry name" value="PDC_E1_N"/>
</dbReference>
<evidence type="ECO:0000259" key="12">
    <source>
        <dbReference type="Pfam" id="PF17831"/>
    </source>
</evidence>
<dbReference type="InterPro" id="IPR005474">
    <property type="entry name" value="Transketolase_N"/>
</dbReference>
<feature type="domain" description="Transketolase-like C-terminal" evidence="13">
    <location>
        <begin position="728"/>
        <end position="861"/>
    </location>
</feature>